<feature type="chain" id="PRO_5046248593" evidence="5">
    <location>
        <begin position="26"/>
        <end position="628"/>
    </location>
</feature>
<organism evidence="7 8">
    <name type="scientific">Shewanella putrefaciens</name>
    <name type="common">Pseudomonas putrefaciens</name>
    <dbReference type="NCBI Taxonomy" id="24"/>
    <lineage>
        <taxon>Bacteria</taxon>
        <taxon>Pseudomonadati</taxon>
        <taxon>Pseudomonadota</taxon>
        <taxon>Gammaproteobacteria</taxon>
        <taxon>Alteromonadales</taxon>
        <taxon>Shewanellaceae</taxon>
        <taxon>Shewanella</taxon>
    </lineage>
</organism>
<evidence type="ECO:0000313" key="8">
    <source>
        <dbReference type="Proteomes" id="UP000827084"/>
    </source>
</evidence>
<feature type="domain" description="Ricin B lectin" evidence="6">
    <location>
        <begin position="388"/>
        <end position="471"/>
    </location>
</feature>
<keyword evidence="4" id="KW-0326">Glycosidase</keyword>
<evidence type="ECO:0000259" key="6">
    <source>
        <dbReference type="Pfam" id="PF14200"/>
    </source>
</evidence>
<dbReference type="PANTHER" id="PTHR43817:SF1">
    <property type="entry name" value="HYDROLASE, FAMILY 43, PUTATIVE (AFU_ORTHOLOGUE AFUA_3G01660)-RELATED"/>
    <property type="match status" value="1"/>
</dbReference>
<dbReference type="CDD" id="cd00161">
    <property type="entry name" value="beta-trefoil_Ricin-like"/>
    <property type="match status" value="1"/>
</dbReference>
<name>A0ABX8X7M3_SHEPU</name>
<accession>A0ABX8X7M3</accession>
<evidence type="ECO:0000256" key="2">
    <source>
        <dbReference type="ARBA" id="ARBA00022729"/>
    </source>
</evidence>
<dbReference type="SUPFAM" id="SSF75005">
    <property type="entry name" value="Arabinanase/levansucrase/invertase"/>
    <property type="match status" value="1"/>
</dbReference>
<dbReference type="PROSITE" id="PS50231">
    <property type="entry name" value="RICIN_B_LECTIN"/>
    <property type="match status" value="1"/>
</dbReference>
<reference evidence="7 8" key="1">
    <citation type="submission" date="2021-08" db="EMBL/GenBank/DDBJ databases">
        <title>Shewanella putrefaciens YZ-J, complete genome.</title>
        <authorList>
            <person name="Yi Z."/>
        </authorList>
    </citation>
    <scope>NUCLEOTIDE SEQUENCE [LARGE SCALE GENOMIC DNA]</scope>
    <source>
        <strain evidence="7 8">YZ-J</strain>
    </source>
</reference>
<dbReference type="SUPFAM" id="SSF50370">
    <property type="entry name" value="Ricin B-like lectins"/>
    <property type="match status" value="2"/>
</dbReference>
<proteinExistence type="inferred from homology"/>
<dbReference type="InterPro" id="IPR023296">
    <property type="entry name" value="Glyco_hydro_beta-prop_sf"/>
</dbReference>
<dbReference type="PANTHER" id="PTHR43817">
    <property type="entry name" value="GLYCOSYL HYDROLASE"/>
    <property type="match status" value="1"/>
</dbReference>
<feature type="domain" description="Ricin B lectin" evidence="6">
    <location>
        <begin position="482"/>
        <end position="543"/>
    </location>
</feature>
<dbReference type="Proteomes" id="UP000827084">
    <property type="component" value="Chromosome"/>
</dbReference>
<dbReference type="GeneID" id="67443584"/>
<evidence type="ECO:0000313" key="7">
    <source>
        <dbReference type="EMBL" id="QYX71137.1"/>
    </source>
</evidence>
<keyword evidence="3" id="KW-0378">Hydrolase</keyword>
<evidence type="ECO:0000256" key="5">
    <source>
        <dbReference type="SAM" id="SignalP"/>
    </source>
</evidence>
<dbReference type="Pfam" id="PF14200">
    <property type="entry name" value="RicinB_lectin_2"/>
    <property type="match status" value="2"/>
</dbReference>
<keyword evidence="8" id="KW-1185">Reference proteome</keyword>
<evidence type="ECO:0000256" key="4">
    <source>
        <dbReference type="ARBA" id="ARBA00023295"/>
    </source>
</evidence>
<dbReference type="EMBL" id="CP080635">
    <property type="protein sequence ID" value="QYX71137.1"/>
    <property type="molecule type" value="Genomic_DNA"/>
</dbReference>
<comment type="similarity">
    <text evidence="1">Belongs to the glycosyl hydrolase 43 family.</text>
</comment>
<dbReference type="Gene3D" id="2.80.10.50">
    <property type="match status" value="2"/>
</dbReference>
<dbReference type="RefSeq" id="WP_025007679.1">
    <property type="nucleotide sequence ID" value="NZ_BMPK01000003.1"/>
</dbReference>
<dbReference type="CDD" id="cd18820">
    <property type="entry name" value="GH43_LbAraf43-like"/>
    <property type="match status" value="1"/>
</dbReference>
<keyword evidence="2 5" id="KW-0732">Signal</keyword>
<dbReference type="InterPro" id="IPR006710">
    <property type="entry name" value="Glyco_hydro_43"/>
</dbReference>
<gene>
    <name evidence="7" type="ORF">K3G22_09950</name>
</gene>
<protein>
    <submittedName>
        <fullName evidence="7">Family 43 glycosylhydrolase</fullName>
    </submittedName>
</protein>
<dbReference type="Pfam" id="PF04616">
    <property type="entry name" value="Glyco_hydro_43"/>
    <property type="match status" value="1"/>
</dbReference>
<dbReference type="InterPro" id="IPR035992">
    <property type="entry name" value="Ricin_B-like_lectins"/>
</dbReference>
<evidence type="ECO:0000256" key="3">
    <source>
        <dbReference type="ARBA" id="ARBA00022801"/>
    </source>
</evidence>
<sequence length="628" mass="69869">MTHSLTTLMAAMALTFGFSTGVVEASPVPADNHITSETFANPLFRNGADPWLAYNNGNYYLTTTTWTSELVMRKSPTIAGLADAPAHNIWSDDDKSRCCNFWAFEFHPMQTAEGLRWYVIYTSGVAENFDGQRNHILESEGSDPMGPYKFKGTPMPEHWNIDGSYLEHKGQLYFLWSEWHGKDQVNLIAKMTNPWTVTGDHKVITQPIYDWEKSGLNVNEGPEIIQRDGRTFLVHSASFCNTEDYSLGVVELTGEDPMDPAAWTKFDKPFFSKANGVYGPGHHGFFTSPDGSEDWLVYHGNSSPTDGCSGTRAARAQPFKWDDKGLPQFGEPLADKQQLPVPSGEFGPLKAQVEGVKYRIVNRDINQCLVTNAKGEVSVGQCDDKASAWIIDPANDGLYRFANVAEGTFLTQADCQDEKASDMNAAPWVASRCQRWSVDASRDGWFRFANERSIKNLQAANCSSKKNTAVVAGENRVSECTDWRIEPVSHFAIVNAHSGRVVSAQQCDTKANANVAQYEYTGNACQQWHATSTSEGYYRLQSNQLTANKQAQCLVSVEGNLQLGACDKDDSEWRTEFMPNGSLRVVSRKGGSSMKVAGESYTNGDNIVEDVWKNTISQQFYFREVKTK</sequence>
<dbReference type="InterPro" id="IPR000772">
    <property type="entry name" value="Ricin_B_lectin"/>
</dbReference>
<evidence type="ECO:0000256" key="1">
    <source>
        <dbReference type="ARBA" id="ARBA00009865"/>
    </source>
</evidence>
<dbReference type="Gene3D" id="2.115.10.20">
    <property type="entry name" value="Glycosyl hydrolase domain, family 43"/>
    <property type="match status" value="1"/>
</dbReference>
<feature type="signal peptide" evidence="5">
    <location>
        <begin position="1"/>
        <end position="25"/>
    </location>
</feature>